<keyword evidence="5 15" id="KW-1003">Cell membrane</keyword>
<keyword evidence="17" id="KW-1185">Reference proteome</keyword>
<dbReference type="Pfam" id="PF06293">
    <property type="entry name" value="Kdo"/>
    <property type="match status" value="1"/>
</dbReference>
<dbReference type="InterPro" id="IPR022826">
    <property type="entry name" value="KDO_kinase"/>
</dbReference>
<dbReference type="InterPro" id="IPR011009">
    <property type="entry name" value="Kinase-like_dom_sf"/>
</dbReference>
<dbReference type="Proteomes" id="UP000623842">
    <property type="component" value="Unassembled WGS sequence"/>
</dbReference>
<comment type="similarity">
    <text evidence="3 15">Belongs to the protein kinase superfamily. KdkA/RfaP family.</text>
</comment>
<comment type="function">
    <text evidence="15">Catalyzes the ATP-dependent phosphorylation of the 3-deoxy-D-manno-octulosonic acid (Kdo) residue in Kdo-lipid IV(A) at the 4-OH position.</text>
</comment>
<keyword evidence="6 15" id="KW-0997">Cell inner membrane</keyword>
<proteinExistence type="inferred from homology"/>
<dbReference type="GO" id="GO:0005886">
    <property type="term" value="C:plasma membrane"/>
    <property type="evidence" value="ECO:0007669"/>
    <property type="project" value="UniProtKB-SubCell"/>
</dbReference>
<evidence type="ECO:0000256" key="14">
    <source>
        <dbReference type="ARBA" id="ARBA00034417"/>
    </source>
</evidence>
<keyword evidence="8 15" id="KW-0547">Nucleotide-binding</keyword>
<gene>
    <name evidence="15 16" type="primary">kdkA</name>
    <name evidence="16" type="ORF">GCM10017161_30490</name>
</gene>
<evidence type="ECO:0000256" key="11">
    <source>
        <dbReference type="ARBA" id="ARBA00022985"/>
    </source>
</evidence>
<keyword evidence="11 15" id="KW-0448">Lipopolysaccharide biosynthesis</keyword>
<evidence type="ECO:0000256" key="5">
    <source>
        <dbReference type="ARBA" id="ARBA00022475"/>
    </source>
</evidence>
<dbReference type="EMBL" id="BNCK01000007">
    <property type="protein sequence ID" value="GHF99858.1"/>
    <property type="molecule type" value="Genomic_DNA"/>
</dbReference>
<comment type="catalytic activity">
    <reaction evidence="14 15">
        <text>an alpha-Kdo-(2-&gt;6)-lipid IVA + ATP = a 4-O-phospho-alpha-Kdo-(2-&gt;6)-lipid IVA + ADP + H(+)</text>
        <dbReference type="Rhea" id="RHEA:74271"/>
        <dbReference type="ChEBI" id="CHEBI:15378"/>
        <dbReference type="ChEBI" id="CHEBI:30616"/>
        <dbReference type="ChEBI" id="CHEBI:176428"/>
        <dbReference type="ChEBI" id="CHEBI:193140"/>
        <dbReference type="ChEBI" id="CHEBI:456216"/>
        <dbReference type="EC" id="2.7.1.166"/>
    </reaction>
</comment>
<dbReference type="HAMAP" id="MF_00521">
    <property type="entry name" value="KDO_kinase"/>
    <property type="match status" value="1"/>
</dbReference>
<dbReference type="Gene3D" id="1.10.510.10">
    <property type="entry name" value="Transferase(Phosphotransferase) domain 1"/>
    <property type="match status" value="1"/>
</dbReference>
<evidence type="ECO:0000313" key="17">
    <source>
        <dbReference type="Proteomes" id="UP000623842"/>
    </source>
</evidence>
<evidence type="ECO:0000256" key="1">
    <source>
        <dbReference type="ARBA" id="ARBA00004515"/>
    </source>
</evidence>
<dbReference type="EC" id="2.7.1.166" evidence="4 15"/>
<dbReference type="RefSeq" id="WP_229854763.1">
    <property type="nucleotide sequence ID" value="NZ_BNCK01000007.1"/>
</dbReference>
<sequence>MNPNTIVKPCQEKDFTLGQISGQYDSNSIKNFSVDMLSPQYWQQNNAVITTAQGRGTTYFVKYQSQEWVLRHYYRGGLIGKIIHDSYLYTGLKNTRAAKEFDLLKHLNQLQLPAPKPIAYRVIRSGISYQADILTARIGHAKDLVAILQDRELDDQVWLSIGACIKQFHDHGIYHHDLNAHNILLDDNLKVWVIDFDQGEIRSPQQAWQQANMTRLLRSFNKEQQKLANFHWQKENWATLMEGYLSL</sequence>
<evidence type="ECO:0000313" key="16">
    <source>
        <dbReference type="EMBL" id="GHF99858.1"/>
    </source>
</evidence>
<accession>A0A919ELJ0</accession>
<dbReference type="Gene3D" id="3.30.200.20">
    <property type="entry name" value="Phosphorylase Kinase, domain 1"/>
    <property type="match status" value="1"/>
</dbReference>
<protein>
    <recommendedName>
        <fullName evidence="13 15">3-deoxy-D-manno-octulosonic acid kinase</fullName>
        <shortName evidence="15">Kdo kinase</shortName>
        <ecNumber evidence="4 15">2.7.1.166</ecNumber>
    </recommendedName>
</protein>
<evidence type="ECO:0000256" key="12">
    <source>
        <dbReference type="ARBA" id="ARBA00023136"/>
    </source>
</evidence>
<evidence type="ECO:0000256" key="7">
    <source>
        <dbReference type="ARBA" id="ARBA00022679"/>
    </source>
</evidence>
<dbReference type="AlphaFoldDB" id="A0A919ELJ0"/>
<keyword evidence="12 15" id="KW-0472">Membrane</keyword>
<name>A0A919ELJ0_9GAMM</name>
<evidence type="ECO:0000256" key="2">
    <source>
        <dbReference type="ARBA" id="ARBA00004713"/>
    </source>
</evidence>
<organism evidence="16 17">
    <name type="scientific">Thalassotalea marina</name>
    <dbReference type="NCBI Taxonomy" id="1673741"/>
    <lineage>
        <taxon>Bacteria</taxon>
        <taxon>Pseudomonadati</taxon>
        <taxon>Pseudomonadota</taxon>
        <taxon>Gammaproteobacteria</taxon>
        <taxon>Alteromonadales</taxon>
        <taxon>Colwelliaceae</taxon>
        <taxon>Thalassotalea</taxon>
    </lineage>
</organism>
<dbReference type="NCBIfam" id="NF002475">
    <property type="entry name" value="PRK01723.1"/>
    <property type="match status" value="1"/>
</dbReference>
<evidence type="ECO:0000256" key="10">
    <source>
        <dbReference type="ARBA" id="ARBA00022840"/>
    </source>
</evidence>
<evidence type="ECO:0000256" key="3">
    <source>
        <dbReference type="ARBA" id="ARBA00010327"/>
    </source>
</evidence>
<comment type="caution">
    <text evidence="16">The sequence shown here is derived from an EMBL/GenBank/DDBJ whole genome shotgun (WGS) entry which is preliminary data.</text>
</comment>
<dbReference type="GO" id="GO:0016301">
    <property type="term" value="F:kinase activity"/>
    <property type="evidence" value="ECO:0007669"/>
    <property type="project" value="UniProtKB-KW"/>
</dbReference>
<dbReference type="GO" id="GO:0016773">
    <property type="term" value="F:phosphotransferase activity, alcohol group as acceptor"/>
    <property type="evidence" value="ECO:0007669"/>
    <property type="project" value="UniProtKB-UniRule"/>
</dbReference>
<dbReference type="GO" id="GO:0009244">
    <property type="term" value="P:lipopolysaccharide core region biosynthetic process"/>
    <property type="evidence" value="ECO:0007669"/>
    <property type="project" value="UniProtKB-UniRule"/>
</dbReference>
<evidence type="ECO:0000256" key="13">
    <source>
        <dbReference type="ARBA" id="ARBA00029511"/>
    </source>
</evidence>
<dbReference type="GO" id="GO:0005524">
    <property type="term" value="F:ATP binding"/>
    <property type="evidence" value="ECO:0007669"/>
    <property type="project" value="UniProtKB-UniRule"/>
</dbReference>
<comment type="subcellular location">
    <subcellularLocation>
        <location evidence="1 15">Cell inner membrane</location>
        <topology evidence="1 15">Peripheral membrane protein</topology>
        <orientation evidence="1 15">Cytoplasmic side</orientation>
    </subcellularLocation>
</comment>
<reference evidence="16" key="1">
    <citation type="journal article" date="2014" name="Int. J. Syst. Evol. Microbiol.">
        <title>Complete genome sequence of Corynebacterium casei LMG S-19264T (=DSM 44701T), isolated from a smear-ripened cheese.</title>
        <authorList>
            <consortium name="US DOE Joint Genome Institute (JGI-PGF)"/>
            <person name="Walter F."/>
            <person name="Albersmeier A."/>
            <person name="Kalinowski J."/>
            <person name="Ruckert C."/>
        </authorList>
    </citation>
    <scope>NUCLEOTIDE SEQUENCE</scope>
    <source>
        <strain evidence="16">KCTC 42731</strain>
    </source>
</reference>
<reference evidence="16" key="2">
    <citation type="submission" date="2020-09" db="EMBL/GenBank/DDBJ databases">
        <authorList>
            <person name="Sun Q."/>
            <person name="Kim S."/>
        </authorList>
    </citation>
    <scope>NUCLEOTIDE SEQUENCE</scope>
    <source>
        <strain evidence="16">KCTC 42731</strain>
    </source>
</reference>
<comment type="pathway">
    <text evidence="2 15">Bacterial outer membrane biogenesis; LPS core biosynthesis.</text>
</comment>
<evidence type="ECO:0000256" key="4">
    <source>
        <dbReference type="ARBA" id="ARBA00011988"/>
    </source>
</evidence>
<evidence type="ECO:0000256" key="6">
    <source>
        <dbReference type="ARBA" id="ARBA00022519"/>
    </source>
</evidence>
<keyword evidence="9 15" id="KW-0418">Kinase</keyword>
<evidence type="ECO:0000256" key="8">
    <source>
        <dbReference type="ARBA" id="ARBA00022741"/>
    </source>
</evidence>
<keyword evidence="7 15" id="KW-0808">Transferase</keyword>
<dbReference type="SUPFAM" id="SSF56112">
    <property type="entry name" value="Protein kinase-like (PK-like)"/>
    <property type="match status" value="1"/>
</dbReference>
<feature type="active site" evidence="15">
    <location>
        <position position="177"/>
    </location>
</feature>
<keyword evidence="10 15" id="KW-0067">ATP-binding</keyword>
<evidence type="ECO:0000256" key="9">
    <source>
        <dbReference type="ARBA" id="ARBA00022777"/>
    </source>
</evidence>
<evidence type="ECO:0000256" key="15">
    <source>
        <dbReference type="HAMAP-Rule" id="MF_00521"/>
    </source>
</evidence>